<organism evidence="3 4">
    <name type="scientific">Kordiimonas pumila</name>
    <dbReference type="NCBI Taxonomy" id="2161677"/>
    <lineage>
        <taxon>Bacteria</taxon>
        <taxon>Pseudomonadati</taxon>
        <taxon>Pseudomonadota</taxon>
        <taxon>Alphaproteobacteria</taxon>
        <taxon>Kordiimonadales</taxon>
        <taxon>Kordiimonadaceae</taxon>
        <taxon>Kordiimonas</taxon>
    </lineage>
</organism>
<dbReference type="EMBL" id="JBHRSL010000010">
    <property type="protein sequence ID" value="MFC3052618.1"/>
    <property type="molecule type" value="Genomic_DNA"/>
</dbReference>
<reference evidence="4" key="1">
    <citation type="journal article" date="2019" name="Int. J. Syst. Evol. Microbiol.">
        <title>The Global Catalogue of Microorganisms (GCM) 10K type strain sequencing project: providing services to taxonomists for standard genome sequencing and annotation.</title>
        <authorList>
            <consortium name="The Broad Institute Genomics Platform"/>
            <consortium name="The Broad Institute Genome Sequencing Center for Infectious Disease"/>
            <person name="Wu L."/>
            <person name="Ma J."/>
        </authorList>
    </citation>
    <scope>NUCLEOTIDE SEQUENCE [LARGE SCALE GENOMIC DNA]</scope>
    <source>
        <strain evidence="4">KCTC 62164</strain>
    </source>
</reference>
<feature type="domain" description="Solute-binding protein family 3/N-terminal" evidence="2">
    <location>
        <begin position="28"/>
        <end position="240"/>
    </location>
</feature>
<dbReference type="Pfam" id="PF00497">
    <property type="entry name" value="SBP_bac_3"/>
    <property type="match status" value="1"/>
</dbReference>
<evidence type="ECO:0000313" key="3">
    <source>
        <dbReference type="EMBL" id="MFC3052618.1"/>
    </source>
</evidence>
<accession>A0ABV7D6I7</accession>
<dbReference type="InterPro" id="IPR001638">
    <property type="entry name" value="Solute-binding_3/MltF_N"/>
</dbReference>
<evidence type="ECO:0000256" key="1">
    <source>
        <dbReference type="SAM" id="SignalP"/>
    </source>
</evidence>
<keyword evidence="1" id="KW-0732">Signal</keyword>
<comment type="caution">
    <text evidence="3">The sequence shown here is derived from an EMBL/GenBank/DDBJ whole genome shotgun (WGS) entry which is preliminary data.</text>
</comment>
<protein>
    <submittedName>
        <fullName evidence="3">Substrate-binding periplasmic protein</fullName>
    </submittedName>
</protein>
<keyword evidence="4" id="KW-1185">Reference proteome</keyword>
<feature type="chain" id="PRO_5045140761" evidence="1">
    <location>
        <begin position="24"/>
        <end position="250"/>
    </location>
</feature>
<dbReference type="Proteomes" id="UP001595444">
    <property type="component" value="Unassembled WGS sequence"/>
</dbReference>
<gene>
    <name evidence="3" type="ORF">ACFOKA_11955</name>
</gene>
<dbReference type="PANTHER" id="PTHR38834:SF3">
    <property type="entry name" value="SOLUTE-BINDING PROTEIN FAMILY 3_N-TERMINAL DOMAIN-CONTAINING PROTEIN"/>
    <property type="match status" value="1"/>
</dbReference>
<evidence type="ECO:0000259" key="2">
    <source>
        <dbReference type="Pfam" id="PF00497"/>
    </source>
</evidence>
<evidence type="ECO:0000313" key="4">
    <source>
        <dbReference type="Proteomes" id="UP001595444"/>
    </source>
</evidence>
<dbReference type="PANTHER" id="PTHR38834">
    <property type="entry name" value="PERIPLASMIC SUBSTRATE BINDING PROTEIN FAMILY 3"/>
    <property type="match status" value="1"/>
</dbReference>
<sequence>MLSKGCLSIFWMVAHLVVPSAHADTMMVYTENYPPYNYMNENGEVVGLATENIRKVLDAAGLEYQIRLVPWTRAMYNAQTQKNALIYTITRTPKREEMFDWLVPIAKSNFYLFVRADETRSVTPETLRSGMFTASCVTGDLACDLLNWTDIGSNNIIPISKEGTGDFRMVIAGRSDIYLSDLAVNAQLRKQEGYSLDLTKPVMRLNGKTGLFLAAGTQVPENIRQNIKAAYQGLIAEGNYALVDTTPAAE</sequence>
<feature type="signal peptide" evidence="1">
    <location>
        <begin position="1"/>
        <end position="23"/>
    </location>
</feature>
<proteinExistence type="predicted"/>
<dbReference type="RefSeq" id="WP_194213725.1">
    <property type="nucleotide sequence ID" value="NZ_CP061205.1"/>
</dbReference>
<dbReference type="Gene3D" id="3.40.190.10">
    <property type="entry name" value="Periplasmic binding protein-like II"/>
    <property type="match status" value="2"/>
</dbReference>
<dbReference type="SUPFAM" id="SSF53850">
    <property type="entry name" value="Periplasmic binding protein-like II"/>
    <property type="match status" value="1"/>
</dbReference>
<name>A0ABV7D6I7_9PROT</name>